<organism evidence="6 7">
    <name type="scientific">Williamsia marianensis</name>
    <dbReference type="NCBI Taxonomy" id="85044"/>
    <lineage>
        <taxon>Bacteria</taxon>
        <taxon>Bacillati</taxon>
        <taxon>Actinomycetota</taxon>
        <taxon>Actinomycetes</taxon>
        <taxon>Mycobacteriales</taxon>
        <taxon>Nocardiaceae</taxon>
        <taxon>Williamsia</taxon>
    </lineage>
</organism>
<proteinExistence type="predicted"/>
<dbReference type="Proteomes" id="UP000225108">
    <property type="component" value="Unassembled WGS sequence"/>
</dbReference>
<dbReference type="Gene3D" id="3.30.450.40">
    <property type="match status" value="1"/>
</dbReference>
<dbReference type="InterPro" id="IPR016032">
    <property type="entry name" value="Sig_transdc_resp-reg_C-effctor"/>
</dbReference>
<dbReference type="InterPro" id="IPR000792">
    <property type="entry name" value="Tscrpt_reg_LuxR_C"/>
</dbReference>
<evidence type="ECO:0000256" key="1">
    <source>
        <dbReference type="ARBA" id="ARBA00023015"/>
    </source>
</evidence>
<dbReference type="InterPro" id="IPR029016">
    <property type="entry name" value="GAF-like_dom_sf"/>
</dbReference>
<protein>
    <recommendedName>
        <fullName evidence="5">HTH luxR-type domain-containing protein</fullName>
    </recommendedName>
</protein>
<dbReference type="InterPro" id="IPR036388">
    <property type="entry name" value="WH-like_DNA-bd_sf"/>
</dbReference>
<dbReference type="PANTHER" id="PTHR44688:SF16">
    <property type="entry name" value="DNA-BINDING TRANSCRIPTIONAL ACTIVATOR DEVR_DOSR"/>
    <property type="match status" value="1"/>
</dbReference>
<feature type="compositionally biased region" description="Basic and acidic residues" evidence="4">
    <location>
        <begin position="1"/>
        <end position="22"/>
    </location>
</feature>
<reference evidence="6 7" key="1">
    <citation type="submission" date="2017-10" db="EMBL/GenBank/DDBJ databases">
        <title>The draft genome sequence of Williamsia sp. BULT 1.1 isolated from the semi-arid grassland soils from South Africa.</title>
        <authorList>
            <person name="Kabwe M.H."/>
            <person name="Govender N."/>
            <person name="Mutseka Lunga P."/>
            <person name="Vikram S."/>
            <person name="Makhalanyane T.P."/>
        </authorList>
    </citation>
    <scope>NUCLEOTIDE SEQUENCE [LARGE SCALE GENOMIC DNA]</scope>
    <source>
        <strain evidence="6 7">BULT 1.1</strain>
    </source>
</reference>
<dbReference type="Pfam" id="PF00196">
    <property type="entry name" value="GerE"/>
    <property type="match status" value="1"/>
</dbReference>
<dbReference type="AlphaFoldDB" id="A0A2G3PIH6"/>
<name>A0A2G3PIH6_WILMA</name>
<gene>
    <name evidence="6" type="ORF">CSW57_21915</name>
</gene>
<evidence type="ECO:0000256" key="4">
    <source>
        <dbReference type="SAM" id="MobiDB-lite"/>
    </source>
</evidence>
<accession>A0A2G3PIH6</accession>
<dbReference type="PRINTS" id="PR00038">
    <property type="entry name" value="HTHLUXR"/>
</dbReference>
<feature type="domain" description="HTH luxR-type" evidence="5">
    <location>
        <begin position="386"/>
        <end position="451"/>
    </location>
</feature>
<keyword evidence="3" id="KW-0804">Transcription</keyword>
<dbReference type="SUPFAM" id="SSF55781">
    <property type="entry name" value="GAF domain-like"/>
    <property type="match status" value="1"/>
</dbReference>
<evidence type="ECO:0000313" key="6">
    <source>
        <dbReference type="EMBL" id="PHV64922.1"/>
    </source>
</evidence>
<dbReference type="SMART" id="SM00065">
    <property type="entry name" value="GAF"/>
    <property type="match status" value="1"/>
</dbReference>
<sequence>MGDRIASDRDARDPELSRELSERPAVALNSTPQMFPRRRRYPTMCGPVDASPTSPRQASGANVCSRTWSKEQGGGRRVSNGSCPMEPSPIRTSNSIAWAGERINGRGDRSRYAALMKLSASLVDVDDLAELGEAYFGQIGAVMDLPMQAIYLFEDGTPNPQWYDSRNVSDRFMTTYEQCGRPVDDELRKALLTAVPVYNLADRTVAQWRETEVFQRVDRLENMLHVLKAPVVAGGNIIGTIDFASDSLNTEVGEIDMDLMSAIADVVGGAVTNLRRRQDLQQQVEVSELALQTSSAAVVYFSAKSNDPNLTPSATELLGDLQEGTEILYRILRDVGVATSVLHRSYLVRMTDGAKDVLECTVRPVPGQPGAQVLELELEAARNKYRSPRLLALSTREYDVAGLVAAGFADREIADELTLSLHTVRQHVKNIYAKLDISSRVQLTRVYHGMTPRSVSARA</sequence>
<keyword evidence="1" id="KW-0805">Transcription regulation</keyword>
<comment type="caution">
    <text evidence="6">The sequence shown here is derived from an EMBL/GenBank/DDBJ whole genome shotgun (WGS) entry which is preliminary data.</text>
</comment>
<dbReference type="PROSITE" id="PS50043">
    <property type="entry name" value="HTH_LUXR_2"/>
    <property type="match status" value="1"/>
</dbReference>
<dbReference type="GO" id="GO:0006355">
    <property type="term" value="P:regulation of DNA-templated transcription"/>
    <property type="evidence" value="ECO:0007669"/>
    <property type="project" value="InterPro"/>
</dbReference>
<dbReference type="EMBL" id="PEBD01000011">
    <property type="protein sequence ID" value="PHV64922.1"/>
    <property type="molecule type" value="Genomic_DNA"/>
</dbReference>
<evidence type="ECO:0000313" key="7">
    <source>
        <dbReference type="Proteomes" id="UP000225108"/>
    </source>
</evidence>
<dbReference type="PANTHER" id="PTHR44688">
    <property type="entry name" value="DNA-BINDING TRANSCRIPTIONAL ACTIVATOR DEVR_DOSR"/>
    <property type="match status" value="1"/>
</dbReference>
<dbReference type="GO" id="GO:0003677">
    <property type="term" value="F:DNA binding"/>
    <property type="evidence" value="ECO:0007669"/>
    <property type="project" value="UniProtKB-KW"/>
</dbReference>
<dbReference type="SMART" id="SM00421">
    <property type="entry name" value="HTH_LUXR"/>
    <property type="match status" value="1"/>
</dbReference>
<dbReference type="CDD" id="cd06170">
    <property type="entry name" value="LuxR_C_like"/>
    <property type="match status" value="1"/>
</dbReference>
<dbReference type="Gene3D" id="1.10.10.10">
    <property type="entry name" value="Winged helix-like DNA-binding domain superfamily/Winged helix DNA-binding domain"/>
    <property type="match status" value="1"/>
</dbReference>
<dbReference type="SUPFAM" id="SSF46894">
    <property type="entry name" value="C-terminal effector domain of the bipartite response regulators"/>
    <property type="match status" value="1"/>
</dbReference>
<dbReference type="InterPro" id="IPR003018">
    <property type="entry name" value="GAF"/>
</dbReference>
<feature type="region of interest" description="Disordered" evidence="4">
    <location>
        <begin position="1"/>
        <end position="87"/>
    </location>
</feature>
<evidence type="ECO:0000256" key="3">
    <source>
        <dbReference type="ARBA" id="ARBA00023163"/>
    </source>
</evidence>
<evidence type="ECO:0000256" key="2">
    <source>
        <dbReference type="ARBA" id="ARBA00023125"/>
    </source>
</evidence>
<feature type="compositionally biased region" description="Polar residues" evidence="4">
    <location>
        <begin position="51"/>
        <end position="67"/>
    </location>
</feature>
<keyword evidence="2" id="KW-0238">DNA-binding</keyword>
<evidence type="ECO:0000259" key="5">
    <source>
        <dbReference type="PROSITE" id="PS50043"/>
    </source>
</evidence>